<feature type="region of interest" description="Disordered" evidence="12">
    <location>
        <begin position="502"/>
        <end position="566"/>
    </location>
</feature>
<dbReference type="PANTHER" id="PTHR45436:SF5">
    <property type="entry name" value="SENSOR HISTIDINE KINASE TRCS"/>
    <property type="match status" value="1"/>
</dbReference>
<evidence type="ECO:0000256" key="11">
    <source>
        <dbReference type="ARBA" id="ARBA00023136"/>
    </source>
</evidence>
<feature type="domain" description="HAMP" evidence="15">
    <location>
        <begin position="219"/>
        <end position="272"/>
    </location>
</feature>
<feature type="domain" description="Histidine kinase" evidence="14">
    <location>
        <begin position="287"/>
        <end position="522"/>
    </location>
</feature>
<dbReference type="InterPro" id="IPR003661">
    <property type="entry name" value="HisK_dim/P_dom"/>
</dbReference>
<dbReference type="InterPro" id="IPR036890">
    <property type="entry name" value="HATPase_C_sf"/>
</dbReference>
<dbReference type="InterPro" id="IPR050428">
    <property type="entry name" value="TCS_sensor_his_kinase"/>
</dbReference>
<keyword evidence="7 13" id="KW-0812">Transmembrane</keyword>
<protein>
    <recommendedName>
        <fullName evidence="4">histidine kinase</fullName>
        <ecNumber evidence="4">2.7.13.3</ecNumber>
    </recommendedName>
</protein>
<feature type="compositionally biased region" description="Basic and acidic residues" evidence="12">
    <location>
        <begin position="442"/>
        <end position="455"/>
    </location>
</feature>
<comment type="subcellular location">
    <subcellularLocation>
        <location evidence="3">Cell membrane</location>
    </subcellularLocation>
</comment>
<keyword evidence="6" id="KW-0808">Transferase</keyword>
<dbReference type="Pfam" id="PF00672">
    <property type="entry name" value="HAMP"/>
    <property type="match status" value="1"/>
</dbReference>
<accession>A0AAJ6AEZ2</accession>
<dbReference type="SUPFAM" id="SSF47384">
    <property type="entry name" value="Homodimeric domain of signal transducing histidine kinase"/>
    <property type="match status" value="1"/>
</dbReference>
<dbReference type="InterPro" id="IPR003660">
    <property type="entry name" value="HAMP_dom"/>
</dbReference>
<dbReference type="PRINTS" id="PR00344">
    <property type="entry name" value="BCTRLSENSOR"/>
</dbReference>
<dbReference type="RefSeq" id="WP_110101357.1">
    <property type="nucleotide sequence ID" value="NZ_CP122561.1"/>
</dbReference>
<keyword evidence="17" id="KW-1185">Reference proteome</keyword>
<dbReference type="CDD" id="cd06225">
    <property type="entry name" value="HAMP"/>
    <property type="match status" value="1"/>
</dbReference>
<dbReference type="CDD" id="cd00075">
    <property type="entry name" value="HATPase"/>
    <property type="match status" value="1"/>
</dbReference>
<name>A0AAJ6AEZ2_9MICC</name>
<dbReference type="Gene3D" id="3.30.565.10">
    <property type="entry name" value="Histidine kinase-like ATPase, C-terminal domain"/>
    <property type="match status" value="1"/>
</dbReference>
<evidence type="ECO:0000256" key="8">
    <source>
        <dbReference type="ARBA" id="ARBA00022777"/>
    </source>
</evidence>
<evidence type="ECO:0000256" key="6">
    <source>
        <dbReference type="ARBA" id="ARBA00022679"/>
    </source>
</evidence>
<dbReference type="GO" id="GO:0005509">
    <property type="term" value="F:calcium ion binding"/>
    <property type="evidence" value="ECO:0007669"/>
    <property type="project" value="UniProtKB-ARBA"/>
</dbReference>
<evidence type="ECO:0000256" key="1">
    <source>
        <dbReference type="ARBA" id="ARBA00000085"/>
    </source>
</evidence>
<dbReference type="PROSITE" id="PS50109">
    <property type="entry name" value="HIS_KIN"/>
    <property type="match status" value="1"/>
</dbReference>
<evidence type="ECO:0000259" key="15">
    <source>
        <dbReference type="PROSITE" id="PS50885"/>
    </source>
</evidence>
<dbReference type="PANTHER" id="PTHR45436">
    <property type="entry name" value="SENSOR HISTIDINE KINASE YKOH"/>
    <property type="match status" value="1"/>
</dbReference>
<evidence type="ECO:0000256" key="3">
    <source>
        <dbReference type="ARBA" id="ARBA00004236"/>
    </source>
</evidence>
<feature type="region of interest" description="Disordered" evidence="12">
    <location>
        <begin position="435"/>
        <end position="458"/>
    </location>
</feature>
<keyword evidence="8 16" id="KW-0418">Kinase</keyword>
<evidence type="ECO:0000256" key="9">
    <source>
        <dbReference type="ARBA" id="ARBA00022989"/>
    </source>
</evidence>
<dbReference type="SUPFAM" id="SSF55874">
    <property type="entry name" value="ATPase domain of HSP90 chaperone/DNA topoisomerase II/histidine kinase"/>
    <property type="match status" value="1"/>
</dbReference>
<evidence type="ECO:0000256" key="10">
    <source>
        <dbReference type="ARBA" id="ARBA00023012"/>
    </source>
</evidence>
<dbReference type="Gene3D" id="1.10.287.130">
    <property type="match status" value="1"/>
</dbReference>
<dbReference type="Pfam" id="PF00512">
    <property type="entry name" value="HisKA"/>
    <property type="match status" value="1"/>
</dbReference>
<evidence type="ECO:0000256" key="7">
    <source>
        <dbReference type="ARBA" id="ARBA00022692"/>
    </source>
</evidence>
<dbReference type="FunFam" id="3.30.565.10:FF:000006">
    <property type="entry name" value="Sensor histidine kinase WalK"/>
    <property type="match status" value="1"/>
</dbReference>
<dbReference type="PROSITE" id="PS50885">
    <property type="entry name" value="HAMP"/>
    <property type="match status" value="1"/>
</dbReference>
<organism evidence="16 17">
    <name type="scientific">Auritidibacter ignavus</name>
    <dbReference type="NCBI Taxonomy" id="678932"/>
    <lineage>
        <taxon>Bacteria</taxon>
        <taxon>Bacillati</taxon>
        <taxon>Actinomycetota</taxon>
        <taxon>Actinomycetes</taxon>
        <taxon>Micrococcales</taxon>
        <taxon>Micrococcaceae</taxon>
        <taxon>Auritidibacter</taxon>
    </lineage>
</organism>
<dbReference type="InterPro" id="IPR003594">
    <property type="entry name" value="HATPase_dom"/>
</dbReference>
<sequence length="566" mass="61652">MSATSSASIPQPPQYPPPRPHHGPRTRNPVKYASRSWRSFSLRTQLTVITSLLMLATVMVTAVLTASLYRHELIRSMDEDLFANRSNVSVYLTSLGQADQYLGDFQQSIVRFYGESWTNDGQVVASIRSEGSDTPAIEPMTAEEAIAQGNTPFTVPGRNEEGKSWRVQVYRLDSGSGSVAVALPMAPIEESVERVTTLVVSIGLLATVVATVIAYVVVTRSFRPLNRVQRTASKIAAGDLTQRVPPGPPDTEVGRLARSLNAMLAHIENAFHAKESSESRMRRFVQDASHELRTPLVTIRGFSELYRHGAITNDDDVKTAMSRIESEATRMTQLVEDLLTLARLDELRDSDQQPVDLLVLASDAVLDTRASAPDRTIQLVGLETDQPESAMTTGDENKLRQVISNLITNALRYTPDGTPLEIAVGSVDVLSGLPGSSGASNAEERNSVIEIRDHGPGISEEDASRIFERFYRADSSRHRQTGGTGLGLAIVAGIVSQHDGSVRLQETPGGGATMSVRLPWRPSDEAVEDDSDDDDATDDEPTDQDEMDETNAGADQHHRSEDPRGA</sequence>
<dbReference type="FunFam" id="1.10.287.130:FF:000001">
    <property type="entry name" value="Two-component sensor histidine kinase"/>
    <property type="match status" value="1"/>
</dbReference>
<dbReference type="GO" id="GO:0005886">
    <property type="term" value="C:plasma membrane"/>
    <property type="evidence" value="ECO:0007669"/>
    <property type="project" value="UniProtKB-SubCell"/>
</dbReference>
<dbReference type="SMART" id="SM00387">
    <property type="entry name" value="HATPase_c"/>
    <property type="match status" value="1"/>
</dbReference>
<keyword evidence="10" id="KW-0902">Two-component regulatory system</keyword>
<feature type="transmembrane region" description="Helical" evidence="13">
    <location>
        <begin position="195"/>
        <end position="218"/>
    </location>
</feature>
<dbReference type="Pfam" id="PF02518">
    <property type="entry name" value="HATPase_c"/>
    <property type="match status" value="1"/>
</dbReference>
<dbReference type="EMBL" id="CP122566">
    <property type="protein sequence ID" value="WGH92028.1"/>
    <property type="molecule type" value="Genomic_DNA"/>
</dbReference>
<evidence type="ECO:0000259" key="14">
    <source>
        <dbReference type="PROSITE" id="PS50109"/>
    </source>
</evidence>
<dbReference type="AlphaFoldDB" id="A0AAJ6AEZ2"/>
<dbReference type="SUPFAM" id="SSF158472">
    <property type="entry name" value="HAMP domain-like"/>
    <property type="match status" value="1"/>
</dbReference>
<keyword evidence="5" id="KW-0597">Phosphoprotein</keyword>
<dbReference type="Proteomes" id="UP001224674">
    <property type="component" value="Chromosome"/>
</dbReference>
<feature type="transmembrane region" description="Helical" evidence="13">
    <location>
        <begin position="46"/>
        <end position="69"/>
    </location>
</feature>
<keyword evidence="9 13" id="KW-1133">Transmembrane helix</keyword>
<reference evidence="16 17" key="1">
    <citation type="submission" date="2023-03" db="EMBL/GenBank/DDBJ databases">
        <title>Complete genome sequences of several Auritidibacter ignavus strains isolated from ear infections.</title>
        <authorList>
            <person name="Baehr T."/>
            <person name="Baumhoegger A.M."/>
        </authorList>
    </citation>
    <scope>NUCLEOTIDE SEQUENCE [LARGE SCALE GENOMIC DNA]</scope>
    <source>
        <strain evidence="16 17">BABAE-6</strain>
    </source>
</reference>
<dbReference type="SMART" id="SM00304">
    <property type="entry name" value="HAMP"/>
    <property type="match status" value="1"/>
</dbReference>
<comment type="catalytic activity">
    <reaction evidence="1">
        <text>ATP + protein L-histidine = ADP + protein N-phospho-L-histidine.</text>
        <dbReference type="EC" id="2.7.13.3"/>
    </reaction>
</comment>
<feature type="compositionally biased region" description="Basic and acidic residues" evidence="12">
    <location>
        <begin position="555"/>
        <end position="566"/>
    </location>
</feature>
<feature type="region of interest" description="Disordered" evidence="12">
    <location>
        <begin position="1"/>
        <end position="29"/>
    </location>
</feature>
<evidence type="ECO:0000256" key="2">
    <source>
        <dbReference type="ARBA" id="ARBA00001968"/>
    </source>
</evidence>
<evidence type="ECO:0000313" key="16">
    <source>
        <dbReference type="EMBL" id="WGH92028.1"/>
    </source>
</evidence>
<dbReference type="Gene3D" id="6.10.340.10">
    <property type="match status" value="1"/>
</dbReference>
<evidence type="ECO:0000256" key="5">
    <source>
        <dbReference type="ARBA" id="ARBA00022553"/>
    </source>
</evidence>
<dbReference type="InterPro" id="IPR004358">
    <property type="entry name" value="Sig_transdc_His_kin-like_C"/>
</dbReference>
<dbReference type="EC" id="2.7.13.3" evidence="4"/>
<dbReference type="GO" id="GO:0000155">
    <property type="term" value="F:phosphorelay sensor kinase activity"/>
    <property type="evidence" value="ECO:0007669"/>
    <property type="project" value="InterPro"/>
</dbReference>
<dbReference type="CDD" id="cd00082">
    <property type="entry name" value="HisKA"/>
    <property type="match status" value="1"/>
</dbReference>
<dbReference type="SMART" id="SM00388">
    <property type="entry name" value="HisKA"/>
    <property type="match status" value="1"/>
</dbReference>
<dbReference type="InterPro" id="IPR036097">
    <property type="entry name" value="HisK_dim/P_sf"/>
</dbReference>
<keyword evidence="11 13" id="KW-0472">Membrane</keyword>
<comment type="cofactor">
    <cofactor evidence="2">
        <name>a divalent metal cation</name>
        <dbReference type="ChEBI" id="CHEBI:60240"/>
    </cofactor>
</comment>
<gene>
    <name evidence="16" type="ORF">QDX21_06640</name>
</gene>
<evidence type="ECO:0000256" key="4">
    <source>
        <dbReference type="ARBA" id="ARBA00012438"/>
    </source>
</evidence>
<evidence type="ECO:0000256" key="13">
    <source>
        <dbReference type="SAM" id="Phobius"/>
    </source>
</evidence>
<dbReference type="InterPro" id="IPR005467">
    <property type="entry name" value="His_kinase_dom"/>
</dbReference>
<evidence type="ECO:0000313" key="17">
    <source>
        <dbReference type="Proteomes" id="UP001224674"/>
    </source>
</evidence>
<feature type="compositionally biased region" description="Acidic residues" evidence="12">
    <location>
        <begin position="525"/>
        <end position="549"/>
    </location>
</feature>
<proteinExistence type="predicted"/>
<evidence type="ECO:0000256" key="12">
    <source>
        <dbReference type="SAM" id="MobiDB-lite"/>
    </source>
</evidence>